<evidence type="ECO:0000256" key="2">
    <source>
        <dbReference type="ARBA" id="ARBA00022741"/>
    </source>
</evidence>
<proteinExistence type="inferred from homology"/>
<dbReference type="Gene3D" id="1.10.260.30">
    <property type="entry name" value="Signal recognition particle, SRP54 subunit, M-domain"/>
    <property type="match status" value="1"/>
</dbReference>
<dbReference type="SMART" id="SM00963">
    <property type="entry name" value="SRP54_N"/>
    <property type="match status" value="1"/>
</dbReference>
<keyword evidence="3 9" id="KW-0378">Hydrolase</keyword>
<dbReference type="RefSeq" id="WP_009200411.1">
    <property type="nucleotide sequence ID" value="NZ_ACJX03000001.1"/>
</dbReference>
<name>A0A0T5X8K0_9BACT</name>
<dbReference type="Gene3D" id="1.20.120.140">
    <property type="entry name" value="Signal recognition particle SRP54, nucleotide-binding domain"/>
    <property type="match status" value="1"/>
</dbReference>
<evidence type="ECO:0000256" key="1">
    <source>
        <dbReference type="ARBA" id="ARBA00005450"/>
    </source>
</evidence>
<dbReference type="SUPFAM" id="SSF47446">
    <property type="entry name" value="Signal peptide-binding domain"/>
    <property type="match status" value="1"/>
</dbReference>
<dbReference type="InterPro" id="IPR022941">
    <property type="entry name" value="SRP54"/>
</dbReference>
<sequence>MFDSLKERLEGIFSKLRGKGRLTEEDINDALREVRRALLEADVNYKIAKDLVERIKERCLGQEVLSSITPAQQVYAVVYEELCNLMGGKKERLNFAPKPPSVFMLVGLQGSGKTTTAVKLALKISDSHKPMVVACDLRRPAAVKQLKVLADKARIPFFGPEEAGSGNVMDVTRKALSYADAHLIDVIIFDTAGRLHIDDDLMAELEQMHKLLDPSEVLLVIDSMTGQEGVNVAEAFKEKAGITGVVLTKLDGDARGGAALAVKAATGVPIKLVGVGEHLEDLEEFDATRMAQRILGMGDMEGLLEKIQKSGDTKEIERVQKNLQDNRFTLDDLLVQLRQIQKLGPLDKVMDMLPLPGKVKSQVSDIDFRRIKHVEAVILSMTPEERKKPEIIKGSRKRRIASGSGTSVQMVNQVLKQYEQMKEIFKRFGKGKGKFKGLKLPKGLF</sequence>
<dbReference type="NCBIfam" id="TIGR00959">
    <property type="entry name" value="ffh"/>
    <property type="match status" value="1"/>
</dbReference>
<dbReference type="OrthoDB" id="9804720at2"/>
<dbReference type="InterPro" id="IPR027417">
    <property type="entry name" value="P-loop_NTPase"/>
</dbReference>
<evidence type="ECO:0000256" key="9">
    <source>
        <dbReference type="HAMAP-Rule" id="MF_00306"/>
    </source>
</evidence>
<dbReference type="SMART" id="SM00382">
    <property type="entry name" value="AAA"/>
    <property type="match status" value="1"/>
</dbReference>
<dbReference type="PROSITE" id="PS00300">
    <property type="entry name" value="SRP54"/>
    <property type="match status" value="1"/>
</dbReference>
<evidence type="ECO:0000256" key="8">
    <source>
        <dbReference type="ARBA" id="ARBA00048027"/>
    </source>
</evidence>
<evidence type="ECO:0000256" key="3">
    <source>
        <dbReference type="ARBA" id="ARBA00022801"/>
    </source>
</evidence>
<dbReference type="GO" id="GO:0003924">
    <property type="term" value="F:GTPase activity"/>
    <property type="evidence" value="ECO:0007669"/>
    <property type="project" value="UniProtKB-UniRule"/>
</dbReference>
<evidence type="ECO:0000313" key="12">
    <source>
        <dbReference type="Proteomes" id="UP000005273"/>
    </source>
</evidence>
<evidence type="ECO:0000256" key="4">
    <source>
        <dbReference type="ARBA" id="ARBA00022884"/>
    </source>
</evidence>
<dbReference type="Proteomes" id="UP000005273">
    <property type="component" value="Unassembled WGS sequence"/>
</dbReference>
<protein>
    <recommendedName>
        <fullName evidence="9">Signal recognition particle protein</fullName>
        <ecNumber evidence="9">3.6.5.4</ecNumber>
    </recommendedName>
    <alternativeName>
        <fullName evidence="9">Fifty-four homolog</fullName>
    </alternativeName>
</protein>
<evidence type="ECO:0000256" key="6">
    <source>
        <dbReference type="ARBA" id="ARBA00023135"/>
    </source>
</evidence>
<comment type="similarity">
    <text evidence="1 9">Belongs to the GTP-binding SRP family. SRP54 subfamily.</text>
</comment>
<dbReference type="GO" id="GO:0008312">
    <property type="term" value="F:7S RNA binding"/>
    <property type="evidence" value="ECO:0007669"/>
    <property type="project" value="InterPro"/>
</dbReference>
<dbReference type="GO" id="GO:0006614">
    <property type="term" value="P:SRP-dependent cotranslational protein targeting to membrane"/>
    <property type="evidence" value="ECO:0007669"/>
    <property type="project" value="InterPro"/>
</dbReference>
<comment type="caution">
    <text evidence="11">The sequence shown here is derived from an EMBL/GenBank/DDBJ whole genome shotgun (WGS) entry which is preliminary data.</text>
</comment>
<dbReference type="GO" id="GO:0005525">
    <property type="term" value="F:GTP binding"/>
    <property type="evidence" value="ECO:0007669"/>
    <property type="project" value="UniProtKB-UniRule"/>
</dbReference>
<dbReference type="InterPro" id="IPR036891">
    <property type="entry name" value="Signal_recog_part_SRP54_M_sf"/>
</dbReference>
<dbReference type="EMBL" id="ACJX03000001">
    <property type="protein sequence ID" value="KRT34714.1"/>
    <property type="molecule type" value="Genomic_DNA"/>
</dbReference>
<dbReference type="AlphaFoldDB" id="A0A0T5X8K0"/>
<comment type="subcellular location">
    <subcellularLocation>
        <location evidence="9">Cytoplasm</location>
    </subcellularLocation>
    <text evidence="9">The SRP-RNC complex is targeted to the cytoplasmic membrane.</text>
</comment>
<organism evidence="11 12">
    <name type="scientific">Acetomicrobium hydrogeniformans ATCC BAA-1850</name>
    <dbReference type="NCBI Taxonomy" id="592015"/>
    <lineage>
        <taxon>Bacteria</taxon>
        <taxon>Thermotogati</taxon>
        <taxon>Synergistota</taxon>
        <taxon>Synergistia</taxon>
        <taxon>Synergistales</taxon>
        <taxon>Acetomicrobiaceae</taxon>
        <taxon>Acetomicrobium</taxon>
    </lineage>
</organism>
<evidence type="ECO:0000313" key="11">
    <source>
        <dbReference type="EMBL" id="KRT34714.1"/>
    </source>
</evidence>
<comment type="catalytic activity">
    <reaction evidence="8 9">
        <text>GTP + H2O = GDP + phosphate + H(+)</text>
        <dbReference type="Rhea" id="RHEA:19669"/>
        <dbReference type="ChEBI" id="CHEBI:15377"/>
        <dbReference type="ChEBI" id="CHEBI:15378"/>
        <dbReference type="ChEBI" id="CHEBI:37565"/>
        <dbReference type="ChEBI" id="CHEBI:43474"/>
        <dbReference type="ChEBI" id="CHEBI:58189"/>
        <dbReference type="EC" id="3.6.5.4"/>
    </reaction>
</comment>
<reference evidence="12" key="1">
    <citation type="submission" date="2012-09" db="EMBL/GenBank/DDBJ databases">
        <authorList>
            <person name="Weinstock G."/>
            <person name="Sodergren E."/>
            <person name="Clifton S."/>
            <person name="Fulton L."/>
            <person name="Fulton B."/>
            <person name="Courtney L."/>
            <person name="Fronick C."/>
            <person name="Harrison M."/>
            <person name="Strong C."/>
            <person name="Farmer C."/>
            <person name="Delehaunty K."/>
            <person name="Markovic C."/>
            <person name="Hall O."/>
            <person name="Minx P."/>
            <person name="Tomlinson C."/>
            <person name="Mitreva M."/>
            <person name="Nelson J."/>
            <person name="Hou S."/>
            <person name="Wollam A."/>
            <person name="Pepin K.H."/>
            <person name="Johnson M."/>
            <person name="Bhonagiri V."/>
            <person name="Nash W.E."/>
            <person name="Suruliraj S."/>
            <person name="Warren W."/>
            <person name="Chinwalla A."/>
            <person name="Mardis E.R."/>
            <person name="Wilson R.K."/>
        </authorList>
    </citation>
    <scope>NUCLEOTIDE SEQUENCE [LARGE SCALE GENOMIC DNA]</scope>
    <source>
        <strain evidence="12">OS1</strain>
    </source>
</reference>
<dbReference type="InterPro" id="IPR000897">
    <property type="entry name" value="SRP54_GTPase_dom"/>
</dbReference>
<evidence type="ECO:0000256" key="7">
    <source>
        <dbReference type="ARBA" id="ARBA00023274"/>
    </source>
</evidence>
<dbReference type="InterPro" id="IPR042101">
    <property type="entry name" value="SRP54_N_sf"/>
</dbReference>
<dbReference type="InterPro" id="IPR004780">
    <property type="entry name" value="SRP"/>
</dbReference>
<dbReference type="SMART" id="SM00962">
    <property type="entry name" value="SRP54"/>
    <property type="match status" value="1"/>
</dbReference>
<dbReference type="EC" id="3.6.5.4" evidence="9"/>
<dbReference type="PANTHER" id="PTHR11564">
    <property type="entry name" value="SIGNAL RECOGNITION PARTICLE 54K PROTEIN SRP54"/>
    <property type="match status" value="1"/>
</dbReference>
<dbReference type="eggNOG" id="COG0541">
    <property type="taxonomic scope" value="Bacteria"/>
</dbReference>
<keyword evidence="4 9" id="KW-0694">RNA-binding</keyword>
<keyword evidence="6 9" id="KW-0733">Signal recognition particle</keyword>
<dbReference type="Pfam" id="PF02978">
    <property type="entry name" value="SRP_SPB"/>
    <property type="match status" value="1"/>
</dbReference>
<feature type="binding site" evidence="9">
    <location>
        <begin position="107"/>
        <end position="114"/>
    </location>
    <ligand>
        <name>GTP</name>
        <dbReference type="ChEBI" id="CHEBI:37565"/>
    </ligand>
</feature>
<dbReference type="InterPro" id="IPR003593">
    <property type="entry name" value="AAA+_ATPase"/>
</dbReference>
<comment type="function">
    <text evidence="9">Involved in targeting and insertion of nascent membrane proteins into the cytoplasmic membrane. Binds to the hydrophobic signal sequence of the ribosome-nascent chain (RNC) as it emerges from the ribosomes. The SRP-RNC complex is then targeted to the cytoplasmic membrane where it interacts with the SRP receptor FtsY.</text>
</comment>
<feature type="domain" description="SRP54-type proteins GTP-binding" evidence="10">
    <location>
        <begin position="269"/>
        <end position="282"/>
    </location>
</feature>
<evidence type="ECO:0000259" key="10">
    <source>
        <dbReference type="PROSITE" id="PS00300"/>
    </source>
</evidence>
<dbReference type="Gene3D" id="3.40.50.300">
    <property type="entry name" value="P-loop containing nucleotide triphosphate hydrolases"/>
    <property type="match status" value="1"/>
</dbReference>
<gene>
    <name evidence="9" type="primary">ffh</name>
    <name evidence="11" type="ORF">HMPREF1705_03956</name>
</gene>
<keyword evidence="2 9" id="KW-0547">Nucleotide-binding</keyword>
<dbReference type="GO" id="GO:0048500">
    <property type="term" value="C:signal recognition particle"/>
    <property type="evidence" value="ECO:0007669"/>
    <property type="project" value="UniProtKB-UniRule"/>
</dbReference>
<accession>A0A0T5X8K0</accession>
<dbReference type="InterPro" id="IPR013822">
    <property type="entry name" value="Signal_recog_particl_SRP54_hlx"/>
</dbReference>
<evidence type="ECO:0000256" key="5">
    <source>
        <dbReference type="ARBA" id="ARBA00023134"/>
    </source>
</evidence>
<dbReference type="InterPro" id="IPR004125">
    <property type="entry name" value="Signal_recog_particle_SRP54_M"/>
</dbReference>
<dbReference type="Pfam" id="PF00448">
    <property type="entry name" value="SRP54"/>
    <property type="match status" value="1"/>
</dbReference>
<dbReference type="PANTHER" id="PTHR11564:SF5">
    <property type="entry name" value="SIGNAL RECOGNITION PARTICLE SUBUNIT SRP54"/>
    <property type="match status" value="1"/>
</dbReference>
<keyword evidence="5 9" id="KW-0342">GTP-binding</keyword>
<keyword evidence="12" id="KW-1185">Reference proteome</keyword>
<keyword evidence="7 9" id="KW-0687">Ribonucleoprotein</keyword>
<comment type="domain">
    <text evidence="9">Composed of three domains: the N-terminal N domain, which is responsible for interactions with the ribosome, the central G domain, which binds GTP, and the C-terminal M domain, which binds the RNA and the signal sequence of the RNC.</text>
</comment>
<keyword evidence="9" id="KW-0963">Cytoplasm</keyword>
<dbReference type="STRING" id="592015.HMPREF1705_03956"/>
<feature type="binding site" evidence="9">
    <location>
        <begin position="248"/>
        <end position="251"/>
    </location>
    <ligand>
        <name>GTP</name>
        <dbReference type="ChEBI" id="CHEBI:37565"/>
    </ligand>
</feature>
<dbReference type="HAMAP" id="MF_00306">
    <property type="entry name" value="SRP54"/>
    <property type="match status" value="1"/>
</dbReference>
<dbReference type="SUPFAM" id="SSF52540">
    <property type="entry name" value="P-loop containing nucleoside triphosphate hydrolases"/>
    <property type="match status" value="1"/>
</dbReference>
<feature type="binding site" evidence="9">
    <location>
        <begin position="190"/>
        <end position="194"/>
    </location>
    <ligand>
        <name>GTP</name>
        <dbReference type="ChEBI" id="CHEBI:37565"/>
    </ligand>
</feature>
<dbReference type="Pfam" id="PF02881">
    <property type="entry name" value="SRP54_N"/>
    <property type="match status" value="1"/>
</dbReference>
<comment type="subunit">
    <text evidence="9">Part of the signal recognition particle protein translocation system, which is composed of SRP and FtsY.</text>
</comment>